<feature type="compositionally biased region" description="Low complexity" evidence="4">
    <location>
        <begin position="516"/>
        <end position="528"/>
    </location>
</feature>
<dbReference type="AlphaFoldDB" id="A0A1X0A428"/>
<feature type="region of interest" description="Disordered" evidence="4">
    <location>
        <begin position="414"/>
        <end position="451"/>
    </location>
</feature>
<organism evidence="6 7">
    <name type="scientific">Mycobacterium angelicum</name>
    <dbReference type="NCBI Taxonomy" id="470074"/>
    <lineage>
        <taxon>Bacteria</taxon>
        <taxon>Bacillati</taxon>
        <taxon>Actinomycetota</taxon>
        <taxon>Actinomycetes</taxon>
        <taxon>Mycobacteriales</taxon>
        <taxon>Mycobacteriaceae</taxon>
        <taxon>Mycobacterium</taxon>
    </lineage>
</organism>
<evidence type="ECO:0000256" key="2">
    <source>
        <dbReference type="ARBA" id="ARBA00022840"/>
    </source>
</evidence>
<evidence type="ECO:0000256" key="4">
    <source>
        <dbReference type="SAM" id="MobiDB-lite"/>
    </source>
</evidence>
<evidence type="ECO:0000313" key="7">
    <source>
        <dbReference type="Proteomes" id="UP000192284"/>
    </source>
</evidence>
<keyword evidence="5" id="KW-0812">Transmembrane</keyword>
<keyword evidence="2" id="KW-0067">ATP-binding</keyword>
<evidence type="ECO:0000256" key="5">
    <source>
        <dbReference type="SAM" id="Phobius"/>
    </source>
</evidence>
<dbReference type="EMBL" id="MVHE01000004">
    <property type="protein sequence ID" value="ORA24774.1"/>
    <property type="molecule type" value="Genomic_DNA"/>
</dbReference>
<keyword evidence="5" id="KW-0472">Membrane</keyword>
<comment type="caution">
    <text evidence="6">The sequence shown here is derived from an EMBL/GenBank/DDBJ whole genome shotgun (WGS) entry which is preliminary data.</text>
</comment>
<accession>A0A1X0A428</accession>
<dbReference type="Pfam" id="PF00012">
    <property type="entry name" value="HSP70"/>
    <property type="match status" value="1"/>
</dbReference>
<dbReference type="InterPro" id="IPR043129">
    <property type="entry name" value="ATPase_NBD"/>
</dbReference>
<name>A0A1X0A428_MYCAN</name>
<dbReference type="GO" id="GO:0005524">
    <property type="term" value="F:ATP binding"/>
    <property type="evidence" value="ECO:0007669"/>
    <property type="project" value="UniProtKB-KW"/>
</dbReference>
<feature type="region of interest" description="Disordered" evidence="4">
    <location>
        <begin position="595"/>
        <end position="615"/>
    </location>
</feature>
<sequence>MNDPLGLSIGVANLVAARTSSAPVTRRSVLTLFGHRTPEVGDADENPNLNEPGLLLSGFVERVGDSEPLIAADGSTHAADALAAAALHAMASTIGHGAPVAIAVPAHWNEHQVAMLRGALRGYPALGIDGAPPTFIRDTTAALAALYAKPGFPSDGIVVLCDFGASGSSVTLTDAASNFRQLAPTLRYPDFSGNQIDQMILRRLAARADAEGAGTAPLTPVGRRLSQCRSAKEQLSAATVTVISADLPGIGEDSRLTRGELEDLISEPLQRFISCVEEVLHRNRIPADKLAAIATVGGGANIPLITGRLSERLHAPIVTTAQPKLSAAIGAAVLAQLRSSAGAAPPAIAVSDPAIGVGDEAAAPTEVVAATEMAPSAWAVGAVAAAAGESVADGDQSATYRALAWSQEAAGDEAPIAPVGGDYDGREHAAAEARPVAATPPPDPADTAPRRARWYKRSPVLLGITGLGAAALLVGAILVVRLVAATPRKPTDNFRDITPPVESSRFEPPPPPPPATVTVTSPSVEPSTTAPPSPVATTQPPVTTTYPTTTTYPPTTTYPTTTYPTTTPYPTTTTYPAYPTTTYPTYPTTPYPRNPYPAPAPYPTVPKTPVPALPP</sequence>
<evidence type="ECO:0000256" key="1">
    <source>
        <dbReference type="ARBA" id="ARBA00022741"/>
    </source>
</evidence>
<proteinExistence type="predicted"/>
<evidence type="ECO:0000256" key="3">
    <source>
        <dbReference type="ARBA" id="ARBA00023186"/>
    </source>
</evidence>
<reference evidence="6 7" key="1">
    <citation type="submission" date="2017-02" db="EMBL/GenBank/DDBJ databases">
        <title>The new phylogeny of genus Mycobacterium.</title>
        <authorList>
            <person name="Tortoli E."/>
            <person name="Trovato A."/>
            <person name="Cirillo D.M."/>
        </authorList>
    </citation>
    <scope>NUCLEOTIDE SEQUENCE [LARGE SCALE GENOMIC DNA]</scope>
    <source>
        <strain evidence="6 7">DSM 45057</strain>
    </source>
</reference>
<feature type="transmembrane region" description="Helical" evidence="5">
    <location>
        <begin position="460"/>
        <end position="484"/>
    </location>
</feature>
<dbReference type="RefSeq" id="WP_083111841.1">
    <property type="nucleotide sequence ID" value="NZ_JACKTS010000034.1"/>
</dbReference>
<dbReference type="SUPFAM" id="SSF53067">
    <property type="entry name" value="Actin-like ATPase domain"/>
    <property type="match status" value="1"/>
</dbReference>
<gene>
    <name evidence="6" type="ORF">BST12_04750</name>
</gene>
<dbReference type="PANTHER" id="PTHR42749:SF1">
    <property type="entry name" value="CELL SHAPE-DETERMINING PROTEIN MREB"/>
    <property type="match status" value="1"/>
</dbReference>
<evidence type="ECO:0000313" key="6">
    <source>
        <dbReference type="EMBL" id="ORA24774.1"/>
    </source>
</evidence>
<dbReference type="GO" id="GO:0140662">
    <property type="term" value="F:ATP-dependent protein folding chaperone"/>
    <property type="evidence" value="ECO:0007669"/>
    <property type="project" value="InterPro"/>
</dbReference>
<keyword evidence="7" id="KW-1185">Reference proteome</keyword>
<dbReference type="OrthoDB" id="5173286at2"/>
<dbReference type="PANTHER" id="PTHR42749">
    <property type="entry name" value="CELL SHAPE-DETERMINING PROTEIN MREB"/>
    <property type="match status" value="1"/>
</dbReference>
<dbReference type="Gene3D" id="3.30.420.40">
    <property type="match status" value="2"/>
</dbReference>
<keyword evidence="3" id="KW-0143">Chaperone</keyword>
<dbReference type="Proteomes" id="UP000192284">
    <property type="component" value="Unassembled WGS sequence"/>
</dbReference>
<evidence type="ECO:0008006" key="8">
    <source>
        <dbReference type="Google" id="ProtNLM"/>
    </source>
</evidence>
<feature type="region of interest" description="Disordered" evidence="4">
    <location>
        <begin position="489"/>
        <end position="565"/>
    </location>
</feature>
<keyword evidence="5" id="KW-1133">Transmembrane helix</keyword>
<dbReference type="InterPro" id="IPR013126">
    <property type="entry name" value="Hsp_70_fam"/>
</dbReference>
<dbReference type="Gene3D" id="3.90.640.10">
    <property type="entry name" value="Actin, Chain A, domain 4"/>
    <property type="match status" value="1"/>
</dbReference>
<keyword evidence="1" id="KW-0547">Nucleotide-binding</keyword>
<protein>
    <recommendedName>
        <fullName evidence="8">Molecular chaperone</fullName>
    </recommendedName>
</protein>
<feature type="compositionally biased region" description="Low complexity" evidence="4">
    <location>
        <begin position="535"/>
        <end position="565"/>
    </location>
</feature>